<reference evidence="2" key="1">
    <citation type="journal article" date="2014" name="Cell">
        <title>The Architecture of a Scrambled Genome Reveals Massive Levels of Genomic Rearrangement during Development.</title>
        <authorList>
            <person name="Chen X."/>
            <person name="Bracht J.R."/>
            <person name="Goldman A.D."/>
            <person name="Dolzhenko E."/>
            <person name="Clay D.M."/>
            <person name="Swart E.C."/>
            <person name="Perlman D.H."/>
            <person name="Doak T.G."/>
            <person name="Stuart A."/>
            <person name="Amemiya C.T."/>
            <person name="Sebra R.P."/>
            <person name="Landweber L.F."/>
        </authorList>
    </citation>
    <scope>NUCLEOTIDE SEQUENCE [LARGE SCALE GENOMIC DNA]</scope>
    <source>
        <strain evidence="2">JRB310</strain>
    </source>
</reference>
<gene>
    <name evidence="1" type="ORF">OXYTRIMIC_645</name>
</gene>
<organism evidence="1 2">
    <name type="scientific">Oxytricha trifallax</name>
    <dbReference type="NCBI Taxonomy" id="1172189"/>
    <lineage>
        <taxon>Eukaryota</taxon>
        <taxon>Sar</taxon>
        <taxon>Alveolata</taxon>
        <taxon>Ciliophora</taxon>
        <taxon>Intramacronucleata</taxon>
        <taxon>Spirotrichea</taxon>
        <taxon>Stichotrichia</taxon>
        <taxon>Sporadotrichida</taxon>
        <taxon>Oxytrichidae</taxon>
        <taxon>Oxytrichinae</taxon>
        <taxon>Oxytricha</taxon>
    </lineage>
</organism>
<dbReference type="Proteomes" id="UP000053232">
    <property type="component" value="Unassembled WGS sequence"/>
</dbReference>
<dbReference type="AlphaFoldDB" id="A0A073HZI1"/>
<dbReference type="EMBL" id="ARYC01011974">
    <property type="protein sequence ID" value="KEJ82606.1"/>
    <property type="molecule type" value="Genomic_DNA"/>
</dbReference>
<proteinExistence type="predicted"/>
<name>A0A073HZI1_9SPIT</name>
<accession>A0A073HZI1</accession>
<keyword evidence="2" id="KW-1185">Reference proteome</keyword>
<sequence length="79" mass="8834">MTTRKTITSINITWLPNFSEITKGKLVAVYPGVCIGLPTEEPDLNQVACVTRHPPQCYYSKFGGPLILRRLKTVARSWG</sequence>
<protein>
    <submittedName>
        <fullName evidence="1">Uncharacterized protein</fullName>
    </submittedName>
</protein>
<comment type="caution">
    <text evidence="1">The sequence shown here is derived from an EMBL/GenBank/DDBJ whole genome shotgun (WGS) entry which is preliminary data.</text>
</comment>
<evidence type="ECO:0000313" key="1">
    <source>
        <dbReference type="EMBL" id="KEJ82606.1"/>
    </source>
</evidence>
<evidence type="ECO:0000313" key="2">
    <source>
        <dbReference type="Proteomes" id="UP000053232"/>
    </source>
</evidence>